<gene>
    <name evidence="3" type="ORF">C7I84_23445</name>
</gene>
<organism evidence="3 4">
    <name type="scientific">Kumtagia ephedrae</name>
    <dbReference type="NCBI Taxonomy" id="2116701"/>
    <lineage>
        <taxon>Bacteria</taxon>
        <taxon>Pseudomonadati</taxon>
        <taxon>Pseudomonadota</taxon>
        <taxon>Alphaproteobacteria</taxon>
        <taxon>Hyphomicrobiales</taxon>
        <taxon>Phyllobacteriaceae</taxon>
        <taxon>Kumtagia</taxon>
    </lineage>
</organism>
<dbReference type="Pfam" id="PF03886">
    <property type="entry name" value="ABC_trans_aux"/>
    <property type="match status" value="1"/>
</dbReference>
<evidence type="ECO:0000313" key="4">
    <source>
        <dbReference type="Proteomes" id="UP000241229"/>
    </source>
</evidence>
<protein>
    <submittedName>
        <fullName evidence="3">ABC transporter</fullName>
    </submittedName>
</protein>
<feature type="chain" id="PRO_5015200654" evidence="1">
    <location>
        <begin position="21"/>
        <end position="197"/>
    </location>
</feature>
<reference evidence="3 4" key="1">
    <citation type="submission" date="2018-03" db="EMBL/GenBank/DDBJ databases">
        <title>The draft genome of Mesorhizobium sp. 6GN-30.</title>
        <authorList>
            <person name="Liu L."/>
            <person name="Li L."/>
            <person name="Wang T."/>
            <person name="Zhang X."/>
            <person name="Liang L."/>
        </authorList>
    </citation>
    <scope>NUCLEOTIDE SEQUENCE [LARGE SCALE GENOMIC DNA]</scope>
    <source>
        <strain evidence="3 4">6GN30</strain>
    </source>
</reference>
<keyword evidence="1" id="KW-0732">Signal</keyword>
<dbReference type="OrthoDB" id="9808689at2"/>
<dbReference type="Proteomes" id="UP000241229">
    <property type="component" value="Unassembled WGS sequence"/>
</dbReference>
<dbReference type="EMBL" id="PXYK01000028">
    <property type="protein sequence ID" value="PSJ54961.1"/>
    <property type="molecule type" value="Genomic_DNA"/>
</dbReference>
<evidence type="ECO:0000259" key="2">
    <source>
        <dbReference type="Pfam" id="PF03886"/>
    </source>
</evidence>
<feature type="domain" description="ABC-type transport auxiliary lipoprotein component" evidence="2">
    <location>
        <begin position="32"/>
        <end position="190"/>
    </location>
</feature>
<evidence type="ECO:0000256" key="1">
    <source>
        <dbReference type="SAM" id="SignalP"/>
    </source>
</evidence>
<evidence type="ECO:0000313" key="3">
    <source>
        <dbReference type="EMBL" id="PSJ54961.1"/>
    </source>
</evidence>
<comment type="caution">
    <text evidence="3">The sequence shown here is derived from an EMBL/GenBank/DDBJ whole genome shotgun (WGS) entry which is preliminary data.</text>
</comment>
<dbReference type="AlphaFoldDB" id="A0A2P7RXM8"/>
<dbReference type="SUPFAM" id="SSF159594">
    <property type="entry name" value="XCC0632-like"/>
    <property type="match status" value="1"/>
</dbReference>
<sequence length="197" mass="20544">MRVKQPSAILLLAFALAGCAALGGGPAPLDTYDLSTPDAPAATHRRNAQLLIAEPGALKAFDGENVVIRTGPGAIQFLKGAQWSDRLPLVVQAKLAQAFQGSGGFTGVGTPGEGLAIDYQLVAEIRTFQVRVDGARRAEVEIFVRILNDRNGVVRASRVFSAAAPLSGSGNDAYVRALDAAFGEAGAEIVSWTQSQV</sequence>
<proteinExistence type="predicted"/>
<dbReference type="PROSITE" id="PS51257">
    <property type="entry name" value="PROKAR_LIPOPROTEIN"/>
    <property type="match status" value="1"/>
</dbReference>
<dbReference type="RefSeq" id="WP_106774651.1">
    <property type="nucleotide sequence ID" value="NZ_PXYK01000028.1"/>
</dbReference>
<name>A0A2P7RXM8_9HYPH</name>
<dbReference type="Gene3D" id="3.40.50.10610">
    <property type="entry name" value="ABC-type transport auxiliary lipoprotein component"/>
    <property type="match status" value="1"/>
</dbReference>
<accession>A0A2P7RXM8</accession>
<dbReference type="InterPro" id="IPR005586">
    <property type="entry name" value="ABC_trans_aux"/>
</dbReference>
<keyword evidence="4" id="KW-1185">Reference proteome</keyword>
<feature type="signal peptide" evidence="1">
    <location>
        <begin position="1"/>
        <end position="20"/>
    </location>
</feature>